<gene>
    <name evidence="1" type="ORF">S01H4_03309</name>
</gene>
<name>X0YKI6_9ZZZZ</name>
<evidence type="ECO:0000313" key="1">
    <source>
        <dbReference type="EMBL" id="GAG56674.1"/>
    </source>
</evidence>
<sequence length="93" mass="10624">MLNVTAVIGPGAMTPDKDIKTASNKKADNNNFYSFVERNRSLEKNYYFFIILDLFIYCISSTQSIDLIAKKVKERVDGKIFVEIINNKSIIIL</sequence>
<dbReference type="AlphaFoldDB" id="X0YKI6"/>
<dbReference type="EMBL" id="BART01000801">
    <property type="protein sequence ID" value="GAG56674.1"/>
    <property type="molecule type" value="Genomic_DNA"/>
</dbReference>
<accession>X0YKI6</accession>
<protein>
    <submittedName>
        <fullName evidence="1">Uncharacterized protein</fullName>
    </submittedName>
</protein>
<proteinExistence type="predicted"/>
<organism evidence="1">
    <name type="scientific">marine sediment metagenome</name>
    <dbReference type="NCBI Taxonomy" id="412755"/>
    <lineage>
        <taxon>unclassified sequences</taxon>
        <taxon>metagenomes</taxon>
        <taxon>ecological metagenomes</taxon>
    </lineage>
</organism>
<reference evidence="1" key="1">
    <citation type="journal article" date="2014" name="Front. Microbiol.">
        <title>High frequency of phylogenetically diverse reductive dehalogenase-homologous genes in deep subseafloor sedimentary metagenomes.</title>
        <authorList>
            <person name="Kawai M."/>
            <person name="Futagami T."/>
            <person name="Toyoda A."/>
            <person name="Takaki Y."/>
            <person name="Nishi S."/>
            <person name="Hori S."/>
            <person name="Arai W."/>
            <person name="Tsubouchi T."/>
            <person name="Morono Y."/>
            <person name="Uchiyama I."/>
            <person name="Ito T."/>
            <person name="Fujiyama A."/>
            <person name="Inagaki F."/>
            <person name="Takami H."/>
        </authorList>
    </citation>
    <scope>NUCLEOTIDE SEQUENCE</scope>
    <source>
        <strain evidence="1">Expedition CK06-06</strain>
    </source>
</reference>
<comment type="caution">
    <text evidence="1">The sequence shown here is derived from an EMBL/GenBank/DDBJ whole genome shotgun (WGS) entry which is preliminary data.</text>
</comment>